<dbReference type="InterPro" id="IPR036063">
    <property type="entry name" value="Smr_dom_sf"/>
</dbReference>
<sequence length="183" mass="20780">MAISDADKALFRATIGRVKRVTNPREKVQHPRPKRPIIIHKPLREEMILQDLMSDDPTWIETDIDTEMRFRRDGVSPRILRKLVQGDFSPEASIDLHGLTASQARDALQEFLYFALKQNLFCIKIVHGQGHSSQGDPIIRGLIARWLPLQADILAFANPPQRYGGRGVTLCVLKSQDPFGKFD</sequence>
<dbReference type="OrthoDB" id="9808881at2"/>
<gene>
    <name evidence="2" type="ORF">DC083_00930</name>
</gene>
<dbReference type="PANTHER" id="PTHR35562:SF2">
    <property type="entry name" value="DNA ENDONUCLEASE SMRA-RELATED"/>
    <property type="match status" value="1"/>
</dbReference>
<dbReference type="SMART" id="SM00463">
    <property type="entry name" value="SMR"/>
    <property type="match status" value="1"/>
</dbReference>
<evidence type="ECO:0000313" key="3">
    <source>
        <dbReference type="Proteomes" id="UP000245020"/>
    </source>
</evidence>
<dbReference type="PANTHER" id="PTHR35562">
    <property type="entry name" value="DNA ENDONUCLEASE SMRA-RELATED"/>
    <property type="match status" value="1"/>
</dbReference>
<feature type="domain" description="Smr" evidence="1">
    <location>
        <begin position="94"/>
        <end position="171"/>
    </location>
</feature>
<dbReference type="SUPFAM" id="SSF160443">
    <property type="entry name" value="SMR domain-like"/>
    <property type="match status" value="1"/>
</dbReference>
<evidence type="ECO:0000259" key="1">
    <source>
        <dbReference type="PROSITE" id="PS50828"/>
    </source>
</evidence>
<dbReference type="PROSITE" id="PS50828">
    <property type="entry name" value="SMR"/>
    <property type="match status" value="1"/>
</dbReference>
<name>A0A2U2AGM1_9GAMM</name>
<comment type="caution">
    <text evidence="2">The sequence shown here is derived from an EMBL/GenBank/DDBJ whole genome shotgun (WGS) entry which is preliminary data.</text>
</comment>
<dbReference type="EMBL" id="QEWQ01000001">
    <property type="protein sequence ID" value="PWD81790.1"/>
    <property type="molecule type" value="Genomic_DNA"/>
</dbReference>
<dbReference type="Gene3D" id="3.30.1370.110">
    <property type="match status" value="1"/>
</dbReference>
<dbReference type="Pfam" id="PF01713">
    <property type="entry name" value="Smr"/>
    <property type="match status" value="1"/>
</dbReference>
<dbReference type="RefSeq" id="WP_109188417.1">
    <property type="nucleotide sequence ID" value="NZ_BMYA01000001.1"/>
</dbReference>
<organism evidence="2 3">
    <name type="scientific">Ignatzschineria ureiclastica</name>
    <dbReference type="NCBI Taxonomy" id="472582"/>
    <lineage>
        <taxon>Bacteria</taxon>
        <taxon>Pseudomonadati</taxon>
        <taxon>Pseudomonadota</taxon>
        <taxon>Gammaproteobacteria</taxon>
        <taxon>Cardiobacteriales</taxon>
        <taxon>Ignatzschineriaceae</taxon>
        <taxon>Ignatzschineria</taxon>
    </lineage>
</organism>
<evidence type="ECO:0000313" key="2">
    <source>
        <dbReference type="EMBL" id="PWD81790.1"/>
    </source>
</evidence>
<proteinExistence type="predicted"/>
<dbReference type="InterPro" id="IPR002625">
    <property type="entry name" value="Smr_dom"/>
</dbReference>
<dbReference type="Proteomes" id="UP000245020">
    <property type="component" value="Unassembled WGS sequence"/>
</dbReference>
<accession>A0A2U2AGM1</accession>
<keyword evidence="3" id="KW-1185">Reference proteome</keyword>
<protein>
    <recommendedName>
        <fullName evidence="1">Smr domain-containing protein</fullName>
    </recommendedName>
</protein>
<reference evidence="3" key="1">
    <citation type="submission" date="2018-05" db="EMBL/GenBank/DDBJ databases">
        <title>Ignatzschineria dubaiensis sp. nov., isolated from necrotic foot tissues of dromedaries (Camelus dromedarius) and associated maggots in Dubai, United Arab Emirates.</title>
        <authorList>
            <person name="Tsang C.C."/>
            <person name="Tang J.Y.M."/>
            <person name="Fong J.Y.H."/>
            <person name="Kinne J."/>
            <person name="Lee H.H."/>
            <person name="Joseph M."/>
            <person name="Jose S."/>
            <person name="Schuster R.K."/>
            <person name="Tang Y."/>
            <person name="Sivakumar S."/>
            <person name="Chen J.H.K."/>
            <person name="Teng J.L.L."/>
            <person name="Lau S.K.P."/>
            <person name="Wernery U."/>
            <person name="Woo P.C.Y."/>
        </authorList>
    </citation>
    <scope>NUCLEOTIDE SEQUENCE [LARGE SCALE GENOMIC DNA]</scope>
    <source>
        <strain evidence="3">KCTC 22644</strain>
    </source>
</reference>
<dbReference type="AlphaFoldDB" id="A0A2U2AGM1"/>